<accession>A0A388MFN7</accession>
<dbReference type="Gramene" id="GBG93371">
    <property type="protein sequence ID" value="GBG93371"/>
    <property type="gene ID" value="CBR_g67200"/>
</dbReference>
<evidence type="ECO:0000313" key="3">
    <source>
        <dbReference type="EMBL" id="GBG93371.1"/>
    </source>
</evidence>
<organism evidence="3 4">
    <name type="scientific">Chara braunii</name>
    <name type="common">Braun's stonewort</name>
    <dbReference type="NCBI Taxonomy" id="69332"/>
    <lineage>
        <taxon>Eukaryota</taxon>
        <taxon>Viridiplantae</taxon>
        <taxon>Streptophyta</taxon>
        <taxon>Charophyceae</taxon>
        <taxon>Charales</taxon>
        <taxon>Characeae</taxon>
        <taxon>Chara</taxon>
    </lineage>
</organism>
<dbReference type="Proteomes" id="UP000265515">
    <property type="component" value="Unassembled WGS sequence"/>
</dbReference>
<dbReference type="Pfam" id="PF06884">
    <property type="entry name" value="DUF1264"/>
    <property type="match status" value="1"/>
</dbReference>
<protein>
    <submittedName>
        <fullName evidence="3">Uncharacterized protein</fullName>
    </submittedName>
</protein>
<evidence type="ECO:0000313" key="4">
    <source>
        <dbReference type="Proteomes" id="UP000265515"/>
    </source>
</evidence>
<name>A0A388MFN7_CHABU</name>
<dbReference type="OMA" id="HEPKRDA"/>
<dbReference type="EMBL" id="BFEA01001565">
    <property type="protein sequence ID" value="GBG93371.1"/>
    <property type="molecule type" value="Genomic_DNA"/>
</dbReference>
<comment type="similarity">
    <text evidence="1">Belongs to the OBAP family.</text>
</comment>
<gene>
    <name evidence="3" type="ORF">CBR_g67200</name>
</gene>
<feature type="region of interest" description="Disordered" evidence="2">
    <location>
        <begin position="1"/>
        <end position="33"/>
    </location>
</feature>
<dbReference type="OrthoDB" id="1901244at2759"/>
<reference evidence="3 4" key="1">
    <citation type="journal article" date="2018" name="Cell">
        <title>The Chara Genome: Secondary Complexity and Implications for Plant Terrestrialization.</title>
        <authorList>
            <person name="Nishiyama T."/>
            <person name="Sakayama H."/>
            <person name="Vries J.D."/>
            <person name="Buschmann H."/>
            <person name="Saint-Marcoux D."/>
            <person name="Ullrich K.K."/>
            <person name="Haas F.B."/>
            <person name="Vanderstraeten L."/>
            <person name="Becker D."/>
            <person name="Lang D."/>
            <person name="Vosolsobe S."/>
            <person name="Rombauts S."/>
            <person name="Wilhelmsson P.K.I."/>
            <person name="Janitza P."/>
            <person name="Kern R."/>
            <person name="Heyl A."/>
            <person name="Rumpler F."/>
            <person name="Villalobos L.I.A.C."/>
            <person name="Clay J.M."/>
            <person name="Skokan R."/>
            <person name="Toyoda A."/>
            <person name="Suzuki Y."/>
            <person name="Kagoshima H."/>
            <person name="Schijlen E."/>
            <person name="Tajeshwar N."/>
            <person name="Catarino B."/>
            <person name="Hetherington A.J."/>
            <person name="Saltykova A."/>
            <person name="Bonnot C."/>
            <person name="Breuninger H."/>
            <person name="Symeonidi A."/>
            <person name="Radhakrishnan G.V."/>
            <person name="Van Nieuwerburgh F."/>
            <person name="Deforce D."/>
            <person name="Chang C."/>
            <person name="Karol K.G."/>
            <person name="Hedrich R."/>
            <person name="Ulvskov P."/>
            <person name="Glockner G."/>
            <person name="Delwiche C.F."/>
            <person name="Petrasek J."/>
            <person name="Van de Peer Y."/>
            <person name="Friml J."/>
            <person name="Beilby M."/>
            <person name="Dolan L."/>
            <person name="Kohara Y."/>
            <person name="Sugano S."/>
            <person name="Fujiyama A."/>
            <person name="Delaux P.-M."/>
            <person name="Quint M."/>
            <person name="TheiBen G."/>
            <person name="Hagemann M."/>
            <person name="Harholt J."/>
            <person name="Dunand C."/>
            <person name="Zachgo S."/>
            <person name="Langdale J."/>
            <person name="Maumus F."/>
            <person name="Straeten D.V.D."/>
            <person name="Gould S.B."/>
            <person name="Rensing S.A."/>
        </authorList>
    </citation>
    <scope>NUCLEOTIDE SEQUENCE [LARGE SCALE GENOMIC DNA]</scope>
    <source>
        <strain evidence="3 4">S276</strain>
    </source>
</reference>
<proteinExistence type="inferred from homology"/>
<keyword evidence="4" id="KW-1185">Reference proteome</keyword>
<feature type="non-terminal residue" evidence="3">
    <location>
        <position position="127"/>
    </location>
</feature>
<evidence type="ECO:0000256" key="2">
    <source>
        <dbReference type="SAM" id="MobiDB-lite"/>
    </source>
</evidence>
<comment type="caution">
    <text evidence="3">The sequence shown here is derived from an EMBL/GenBank/DDBJ whole genome shotgun (WGS) entry which is preliminary data.</text>
</comment>
<dbReference type="InterPro" id="IPR010686">
    <property type="entry name" value="OBAP-like"/>
</dbReference>
<sequence length="127" mass="14593">MSNLRSDAPQPVMAGQTEGGVARVPGEEKGIGTRLRDQAASMAERFDPVNMIKEHGCSWAHYCHDIRRVIETHHFIAKLNEDFMQCLVYDSDKKDAKLIGIEYVVSEKLFSNLPDEEKKLWHSHYYE</sequence>
<dbReference type="STRING" id="69332.A0A388MFN7"/>
<evidence type="ECO:0000256" key="1">
    <source>
        <dbReference type="ARBA" id="ARBA00009740"/>
    </source>
</evidence>
<dbReference type="PANTHER" id="PTHR31360">
    <property type="match status" value="1"/>
</dbReference>
<dbReference type="AlphaFoldDB" id="A0A388MFN7"/>
<dbReference type="PANTHER" id="PTHR31360:SF1">
    <property type="entry name" value="OIL BODY-ASSOCIATED PROTEIN 2A"/>
    <property type="match status" value="1"/>
</dbReference>